<dbReference type="SUPFAM" id="SSF55811">
    <property type="entry name" value="Nudix"/>
    <property type="match status" value="1"/>
</dbReference>
<dbReference type="PROSITE" id="PS00893">
    <property type="entry name" value="NUDIX_BOX"/>
    <property type="match status" value="1"/>
</dbReference>
<proteinExistence type="inferred from homology"/>
<dbReference type="Gene3D" id="3.90.79.10">
    <property type="entry name" value="Nucleoside Triphosphate Pyrophosphohydrolase"/>
    <property type="match status" value="1"/>
</dbReference>
<dbReference type="NCBIfam" id="NF001938">
    <property type="entry name" value="PRK00714.1-5"/>
    <property type="match status" value="1"/>
</dbReference>
<organism evidence="6 7">
    <name type="scientific">Marivibrio halodurans</name>
    <dbReference type="NCBI Taxonomy" id="2039722"/>
    <lineage>
        <taxon>Bacteria</taxon>
        <taxon>Pseudomonadati</taxon>
        <taxon>Pseudomonadota</taxon>
        <taxon>Alphaproteobacteria</taxon>
        <taxon>Rhodospirillales</taxon>
        <taxon>Rhodospirillaceae</taxon>
        <taxon>Marivibrio</taxon>
    </lineage>
</organism>
<comment type="cofactor">
    <cofactor evidence="2">
        <name>Mg(2+)</name>
        <dbReference type="ChEBI" id="CHEBI:18420"/>
    </cofactor>
</comment>
<comment type="similarity">
    <text evidence="4">Belongs to the Nudix hydrolase family. RppH subfamily.</text>
</comment>
<dbReference type="HAMAP" id="MF_00298">
    <property type="entry name" value="Nudix_RppH"/>
    <property type="match status" value="1"/>
</dbReference>
<dbReference type="PANTHER" id="PTHR11839:SF22">
    <property type="entry name" value="NUDIX HYDROLASE 26, CHLOROPLASTIC"/>
    <property type="match status" value="1"/>
</dbReference>
<evidence type="ECO:0000256" key="3">
    <source>
        <dbReference type="ARBA" id="ARBA00022801"/>
    </source>
</evidence>
<dbReference type="Proteomes" id="UP000672602">
    <property type="component" value="Unassembled WGS sequence"/>
</dbReference>
<comment type="cofactor">
    <cofactor evidence="1">
        <name>Mn(2+)</name>
        <dbReference type="ChEBI" id="CHEBI:29035"/>
    </cofactor>
</comment>
<dbReference type="InterPro" id="IPR020084">
    <property type="entry name" value="NUDIX_hydrolase_CS"/>
</dbReference>
<sequence>MQDSSDTRPYRECVGLMLVNPSGAVFVGNRIDTPGDHWQMPQGGIDTGETPEEAAWRELLEEVGTDRAEILAESATWHSYDLPPGLSRRVWKGRYRGQTQKWFAFRFLGTDSDIDLTRHTPEFGEWRWVPLGQLVDLIVPFKREIYARVVEEFRPTIERLRTGAGT</sequence>
<feature type="domain" description="Nudix hydrolase" evidence="5">
    <location>
        <begin position="9"/>
        <end position="151"/>
    </location>
</feature>
<evidence type="ECO:0000313" key="7">
    <source>
        <dbReference type="Proteomes" id="UP000672602"/>
    </source>
</evidence>
<comment type="caution">
    <text evidence="6">The sequence shown here is derived from an EMBL/GenBank/DDBJ whole genome shotgun (WGS) entry which is preliminary data.</text>
</comment>
<dbReference type="GO" id="GO:0019693">
    <property type="term" value="P:ribose phosphate metabolic process"/>
    <property type="evidence" value="ECO:0007669"/>
    <property type="project" value="TreeGrafter"/>
</dbReference>
<comment type="function">
    <text evidence="4">Accelerates the degradation of transcripts by removing pyrophosphate from the 5'-end of triphosphorylated RNA, leading to a more labile monophosphorylated state that can stimulate subsequent ribonuclease cleavage.</text>
</comment>
<dbReference type="RefSeq" id="WP_210683591.1">
    <property type="nucleotide sequence ID" value="NZ_JAGMWN010000013.1"/>
</dbReference>
<feature type="short sequence motif" description="Nudix box" evidence="4">
    <location>
        <begin position="43"/>
        <end position="64"/>
    </location>
</feature>
<comment type="cofactor">
    <cofactor evidence="4">
        <name>a divalent metal cation</name>
        <dbReference type="ChEBI" id="CHEBI:60240"/>
    </cofactor>
</comment>
<reference evidence="6" key="1">
    <citation type="submission" date="2021-04" db="EMBL/GenBank/DDBJ databases">
        <authorList>
            <person name="Zhang D.-C."/>
        </authorList>
    </citation>
    <scope>NUCLEOTIDE SEQUENCE</scope>
    <source>
        <strain evidence="6">CGMCC 1.15697</strain>
    </source>
</reference>
<dbReference type="InterPro" id="IPR022927">
    <property type="entry name" value="RppH"/>
</dbReference>
<protein>
    <recommendedName>
        <fullName evidence="4">RNA pyrophosphohydrolase</fullName>
        <ecNumber evidence="4">3.6.1.-</ecNumber>
    </recommendedName>
    <alternativeName>
        <fullName evidence="4">(Di)nucleoside polyphosphate hydrolase</fullName>
    </alternativeName>
</protein>
<dbReference type="NCBIfam" id="NF001936">
    <property type="entry name" value="PRK00714.1-3"/>
    <property type="match status" value="1"/>
</dbReference>
<evidence type="ECO:0000259" key="5">
    <source>
        <dbReference type="PROSITE" id="PS51462"/>
    </source>
</evidence>
<dbReference type="CDD" id="cd03671">
    <property type="entry name" value="NUDIX_Ap4A_hydrolase_plant_like"/>
    <property type="match status" value="1"/>
</dbReference>
<gene>
    <name evidence="4" type="primary">rppH</name>
    <name evidence="4" type="synonym">nudH</name>
    <name evidence="6" type="ORF">KAJ83_18440</name>
</gene>
<dbReference type="InterPro" id="IPR020476">
    <property type="entry name" value="Nudix_hydrolase"/>
</dbReference>
<accession>A0A8J7V429</accession>
<dbReference type="AlphaFoldDB" id="A0A8J7V429"/>
<dbReference type="EMBL" id="JAGMWN010000013">
    <property type="protein sequence ID" value="MBP5859005.1"/>
    <property type="molecule type" value="Genomic_DNA"/>
</dbReference>
<dbReference type="InterPro" id="IPR015797">
    <property type="entry name" value="NUDIX_hydrolase-like_dom_sf"/>
</dbReference>
<dbReference type="PANTHER" id="PTHR11839">
    <property type="entry name" value="UDP/ADP-SUGAR PYROPHOSPHATASE"/>
    <property type="match status" value="1"/>
</dbReference>
<dbReference type="Pfam" id="PF00293">
    <property type="entry name" value="NUDIX"/>
    <property type="match status" value="1"/>
</dbReference>
<keyword evidence="7" id="KW-1185">Reference proteome</keyword>
<dbReference type="PRINTS" id="PR00502">
    <property type="entry name" value="NUDIXFAMILY"/>
</dbReference>
<dbReference type="GO" id="GO:0006753">
    <property type="term" value="P:nucleoside phosphate metabolic process"/>
    <property type="evidence" value="ECO:0007669"/>
    <property type="project" value="TreeGrafter"/>
</dbReference>
<dbReference type="GO" id="GO:0008893">
    <property type="term" value="F:guanosine-3',5'-bis(diphosphate) 3'-diphosphatase activity"/>
    <property type="evidence" value="ECO:0007669"/>
    <property type="project" value="TreeGrafter"/>
</dbReference>
<dbReference type="InterPro" id="IPR000086">
    <property type="entry name" value="NUDIX_hydrolase_dom"/>
</dbReference>
<evidence type="ECO:0000256" key="1">
    <source>
        <dbReference type="ARBA" id="ARBA00001936"/>
    </source>
</evidence>
<dbReference type="GO" id="GO:0034432">
    <property type="term" value="F:bis(5'-adenosyl)-pentaphosphatase activity"/>
    <property type="evidence" value="ECO:0007669"/>
    <property type="project" value="TreeGrafter"/>
</dbReference>
<evidence type="ECO:0000313" key="6">
    <source>
        <dbReference type="EMBL" id="MBP5859005.1"/>
    </source>
</evidence>
<name>A0A8J7V429_9PROT</name>
<keyword evidence="3 4" id="KW-0378">Hydrolase</keyword>
<dbReference type="EC" id="3.6.1.-" evidence="4"/>
<dbReference type="PROSITE" id="PS51462">
    <property type="entry name" value="NUDIX"/>
    <property type="match status" value="1"/>
</dbReference>
<evidence type="ECO:0000256" key="4">
    <source>
        <dbReference type="HAMAP-Rule" id="MF_00298"/>
    </source>
</evidence>
<evidence type="ECO:0000256" key="2">
    <source>
        <dbReference type="ARBA" id="ARBA00001946"/>
    </source>
</evidence>